<sequence length="58" mass="6383">MTQNQPNRSQHPYLILTIPLQGGSKAAIFPKHRTPDSVKKATPGVMTLYNPDSTPPQL</sequence>
<accession>A0ABT2MZH5</accession>
<reference evidence="2 3" key="1">
    <citation type="journal article" date="2022" name="Front. Microbiol.">
        <title>High genomic differentiation and limited gene flow indicate recent cryptic speciation within the genus Laspinema (cyanobacteria).</title>
        <authorList>
            <person name="Stanojkovic A."/>
            <person name="Skoupy S."/>
            <person name="Skaloud P."/>
            <person name="Dvorak P."/>
        </authorList>
    </citation>
    <scope>NUCLEOTIDE SEQUENCE [LARGE SCALE GENOMIC DNA]</scope>
    <source>
        <strain evidence="2 3">D2a</strain>
    </source>
</reference>
<organism evidence="2 3">
    <name type="scientific">Laspinema palackyanum D2a</name>
    <dbReference type="NCBI Taxonomy" id="2953684"/>
    <lineage>
        <taxon>Bacteria</taxon>
        <taxon>Bacillati</taxon>
        <taxon>Cyanobacteriota</taxon>
        <taxon>Cyanophyceae</taxon>
        <taxon>Oscillatoriophycideae</taxon>
        <taxon>Oscillatoriales</taxon>
        <taxon>Laspinemataceae</taxon>
        <taxon>Laspinema</taxon>
        <taxon>Laspinema palackyanum</taxon>
    </lineage>
</organism>
<evidence type="ECO:0000256" key="1">
    <source>
        <dbReference type="SAM" id="MobiDB-lite"/>
    </source>
</evidence>
<dbReference type="Proteomes" id="UP001525890">
    <property type="component" value="Unassembled WGS sequence"/>
</dbReference>
<dbReference type="EMBL" id="JAMXFF010000072">
    <property type="protein sequence ID" value="MCT7970068.1"/>
    <property type="molecule type" value="Genomic_DNA"/>
</dbReference>
<feature type="region of interest" description="Disordered" evidence="1">
    <location>
        <begin position="34"/>
        <end position="58"/>
    </location>
</feature>
<keyword evidence="3" id="KW-1185">Reference proteome</keyword>
<comment type="caution">
    <text evidence="2">The sequence shown here is derived from an EMBL/GenBank/DDBJ whole genome shotgun (WGS) entry which is preliminary data.</text>
</comment>
<gene>
    <name evidence="2" type="ORF">NG799_27525</name>
</gene>
<evidence type="ECO:0000313" key="3">
    <source>
        <dbReference type="Proteomes" id="UP001525890"/>
    </source>
</evidence>
<proteinExistence type="predicted"/>
<evidence type="ECO:0000313" key="2">
    <source>
        <dbReference type="EMBL" id="MCT7970068.1"/>
    </source>
</evidence>
<name>A0ABT2MZH5_9CYAN</name>
<protein>
    <submittedName>
        <fullName evidence="2">Uncharacterized protein</fullName>
    </submittedName>
</protein>
<dbReference type="RefSeq" id="WP_368009500.1">
    <property type="nucleotide sequence ID" value="NZ_JAMXFF010000072.1"/>
</dbReference>